<feature type="transmembrane region" description="Helical" evidence="1">
    <location>
        <begin position="118"/>
        <end position="140"/>
    </location>
</feature>
<organism evidence="2 3">
    <name type="scientific">Amanita muscaria (strain Koide BX008)</name>
    <dbReference type="NCBI Taxonomy" id="946122"/>
    <lineage>
        <taxon>Eukaryota</taxon>
        <taxon>Fungi</taxon>
        <taxon>Dikarya</taxon>
        <taxon>Basidiomycota</taxon>
        <taxon>Agaricomycotina</taxon>
        <taxon>Agaricomycetes</taxon>
        <taxon>Agaricomycetidae</taxon>
        <taxon>Agaricales</taxon>
        <taxon>Pluteineae</taxon>
        <taxon>Amanitaceae</taxon>
        <taxon>Amanita</taxon>
    </lineage>
</organism>
<feature type="transmembrane region" description="Helical" evidence="1">
    <location>
        <begin position="160"/>
        <end position="186"/>
    </location>
</feature>
<dbReference type="OrthoDB" id="3357408at2759"/>
<gene>
    <name evidence="2" type="ORF">M378DRAFT_174514</name>
</gene>
<feature type="transmembrane region" description="Helical" evidence="1">
    <location>
        <begin position="45"/>
        <end position="68"/>
    </location>
</feature>
<feature type="transmembrane region" description="Helical" evidence="1">
    <location>
        <begin position="12"/>
        <end position="33"/>
    </location>
</feature>
<reference evidence="2 3" key="1">
    <citation type="submission" date="2014-04" db="EMBL/GenBank/DDBJ databases">
        <title>Evolutionary Origins and Diversification of the Mycorrhizal Mutualists.</title>
        <authorList>
            <consortium name="DOE Joint Genome Institute"/>
            <consortium name="Mycorrhizal Genomics Consortium"/>
            <person name="Kohler A."/>
            <person name="Kuo A."/>
            <person name="Nagy L.G."/>
            <person name="Floudas D."/>
            <person name="Copeland A."/>
            <person name="Barry K.W."/>
            <person name="Cichocki N."/>
            <person name="Veneault-Fourrey C."/>
            <person name="LaButti K."/>
            <person name="Lindquist E.A."/>
            <person name="Lipzen A."/>
            <person name="Lundell T."/>
            <person name="Morin E."/>
            <person name="Murat C."/>
            <person name="Riley R."/>
            <person name="Ohm R."/>
            <person name="Sun H."/>
            <person name="Tunlid A."/>
            <person name="Henrissat B."/>
            <person name="Grigoriev I.V."/>
            <person name="Hibbett D.S."/>
            <person name="Martin F."/>
        </authorList>
    </citation>
    <scope>NUCLEOTIDE SEQUENCE [LARGE SCALE GENOMIC DNA]</scope>
    <source>
        <strain evidence="2 3">Koide BX008</strain>
    </source>
</reference>
<dbReference type="Proteomes" id="UP000054549">
    <property type="component" value="Unassembled WGS sequence"/>
</dbReference>
<feature type="transmembrane region" description="Helical" evidence="1">
    <location>
        <begin position="88"/>
        <end position="106"/>
    </location>
</feature>
<evidence type="ECO:0000313" key="3">
    <source>
        <dbReference type="Proteomes" id="UP000054549"/>
    </source>
</evidence>
<name>A0A0C2SJ42_AMAMK</name>
<feature type="transmembrane region" description="Helical" evidence="1">
    <location>
        <begin position="207"/>
        <end position="229"/>
    </location>
</feature>
<protein>
    <submittedName>
        <fullName evidence="2">Uncharacterized protein</fullName>
    </submittedName>
</protein>
<proteinExistence type="predicted"/>
<evidence type="ECO:0000313" key="2">
    <source>
        <dbReference type="EMBL" id="KIL53944.1"/>
    </source>
</evidence>
<dbReference type="InParanoid" id="A0A0C2SJ42"/>
<dbReference type="EMBL" id="KN819102">
    <property type="protein sequence ID" value="KIL53944.1"/>
    <property type="molecule type" value="Genomic_DNA"/>
</dbReference>
<accession>A0A0C2SJ42</accession>
<dbReference type="STRING" id="946122.A0A0C2SJ42"/>
<dbReference type="HOGENOM" id="CLU_044614_1_1_1"/>
<keyword evidence="1" id="KW-1133">Transmembrane helix</keyword>
<dbReference type="AlphaFoldDB" id="A0A0C2SJ42"/>
<sequence>MDLLFPSLVNSFVQAISYGLYIATFSHCLRWLLYDNESWKGRNKLNWPMLTISILVFLLGTAGLGTSFRMTLALHQSDDLLYNTFNTVNSALEYTTFQIVDAVLIYRCWVVYNYSWRVICLPGLFWIAGVILSSYDIYLYSVALNTYDPEAIDKLALLTLHIWNGFFACNIAVNIYATSTIIYRILRVMRISTANTSGWRLSQTCRIVAESGALYTFSTIVNLIATVLLAQDDRFNYFQSAADPLNFSMAGIAFNLILIRVGQQRAARNPVPDSAPSSDANISAIRFRHESTKATESQNPSTL</sequence>
<feature type="non-terminal residue" evidence="2">
    <location>
        <position position="303"/>
    </location>
</feature>
<keyword evidence="1" id="KW-0472">Membrane</keyword>
<feature type="transmembrane region" description="Helical" evidence="1">
    <location>
        <begin position="241"/>
        <end position="259"/>
    </location>
</feature>
<evidence type="ECO:0000256" key="1">
    <source>
        <dbReference type="SAM" id="Phobius"/>
    </source>
</evidence>
<keyword evidence="3" id="KW-1185">Reference proteome</keyword>
<keyword evidence="1" id="KW-0812">Transmembrane</keyword>